<keyword evidence="2" id="KW-0812">Transmembrane</keyword>
<dbReference type="SUPFAM" id="SSF117892">
    <property type="entry name" value="Band 7/SPFH domain"/>
    <property type="match status" value="1"/>
</dbReference>
<sequence length="126" mass="13587">MDRSSIPRVRQTANSAAAIMLAALVVAALLVVLSSETLGIGLAINPALIAGFLVLSIAVATVYSAVEVVEAYEKRAVTVFGEFRRLLEPGIHFIPPFVSKTYAFDMRTQTLDVPRQEAITRDNSPV</sequence>
<dbReference type="InterPro" id="IPR043202">
    <property type="entry name" value="Band-7_stomatin-like"/>
</dbReference>
<dbReference type="PANTHER" id="PTHR10264">
    <property type="entry name" value="BAND 7 PROTEIN-RELATED"/>
    <property type="match status" value="1"/>
</dbReference>
<keyword evidence="2" id="KW-0472">Membrane</keyword>
<dbReference type="InterPro" id="IPR036013">
    <property type="entry name" value="Band_7/SPFH_dom_sf"/>
</dbReference>
<dbReference type="Proteomes" id="UP001208186">
    <property type="component" value="Unassembled WGS sequence"/>
</dbReference>
<feature type="non-terminal residue" evidence="4">
    <location>
        <position position="126"/>
    </location>
</feature>
<feature type="transmembrane region" description="Helical" evidence="2">
    <location>
        <begin position="12"/>
        <end position="33"/>
    </location>
</feature>
<evidence type="ECO:0000259" key="3">
    <source>
        <dbReference type="Pfam" id="PF01145"/>
    </source>
</evidence>
<evidence type="ECO:0000256" key="1">
    <source>
        <dbReference type="ARBA" id="ARBA00008164"/>
    </source>
</evidence>
<evidence type="ECO:0000313" key="5">
    <source>
        <dbReference type="Proteomes" id="UP001208186"/>
    </source>
</evidence>
<comment type="caution">
    <text evidence="4">The sequence shown here is derived from an EMBL/GenBank/DDBJ whole genome shotgun (WGS) entry which is preliminary data.</text>
</comment>
<evidence type="ECO:0000256" key="2">
    <source>
        <dbReference type="SAM" id="Phobius"/>
    </source>
</evidence>
<organism evidence="4 5">
    <name type="scientific">Halapricum hydrolyticum</name>
    <dbReference type="NCBI Taxonomy" id="2979991"/>
    <lineage>
        <taxon>Archaea</taxon>
        <taxon>Methanobacteriati</taxon>
        <taxon>Methanobacteriota</taxon>
        <taxon>Stenosarchaea group</taxon>
        <taxon>Halobacteria</taxon>
        <taxon>Halobacteriales</taxon>
        <taxon>Haloarculaceae</taxon>
        <taxon>Halapricum</taxon>
    </lineage>
</organism>
<keyword evidence="5" id="KW-1185">Reference proteome</keyword>
<feature type="transmembrane region" description="Helical" evidence="2">
    <location>
        <begin position="39"/>
        <end position="66"/>
    </location>
</feature>
<dbReference type="EMBL" id="JAOPKC010000037">
    <property type="protein sequence ID" value="MCU4719661.1"/>
    <property type="molecule type" value="Genomic_DNA"/>
</dbReference>
<reference evidence="5" key="1">
    <citation type="submission" date="2023-07" db="EMBL/GenBank/DDBJ databases">
        <title>Enrichment on poylsaccharides allowed isolation of novel metabolic and taxonomic groups of Haloarchaea.</title>
        <authorList>
            <person name="Sorokin D.Y."/>
            <person name="Elcheninov A.G."/>
            <person name="Khizhniak T.V."/>
            <person name="Kolganova T.V."/>
            <person name="Kublanov I.V."/>
        </authorList>
    </citation>
    <scope>NUCLEOTIDE SEQUENCE [LARGE SCALE GENOMIC DNA]</scope>
    <source>
        <strain evidence="5">HArc-curdl5-1</strain>
    </source>
</reference>
<keyword evidence="2" id="KW-1133">Transmembrane helix</keyword>
<comment type="similarity">
    <text evidence="1">Belongs to the band 7/mec-2 family.</text>
</comment>
<protein>
    <submittedName>
        <fullName evidence="4">SPFH domain-containing protein</fullName>
    </submittedName>
</protein>
<evidence type="ECO:0000313" key="4">
    <source>
        <dbReference type="EMBL" id="MCU4719661.1"/>
    </source>
</evidence>
<dbReference type="PANTHER" id="PTHR10264:SF19">
    <property type="entry name" value="AT06885P-RELATED"/>
    <property type="match status" value="1"/>
</dbReference>
<gene>
    <name evidence="4" type="ORF">OB916_16590</name>
</gene>
<dbReference type="InterPro" id="IPR001107">
    <property type="entry name" value="Band_7"/>
</dbReference>
<dbReference type="Pfam" id="PF01145">
    <property type="entry name" value="Band_7"/>
    <property type="match status" value="1"/>
</dbReference>
<dbReference type="Gene3D" id="3.30.479.30">
    <property type="entry name" value="Band 7 domain"/>
    <property type="match status" value="1"/>
</dbReference>
<proteinExistence type="inferred from homology"/>
<accession>A0ABT2Q7Z6</accession>
<feature type="domain" description="Band 7" evidence="3">
    <location>
        <begin position="69"/>
        <end position="126"/>
    </location>
</feature>
<name>A0ABT2Q7Z6_9EURY</name>